<dbReference type="InterPro" id="IPR029006">
    <property type="entry name" value="ADF-H/Gelsolin-like_dom_sf"/>
</dbReference>
<protein>
    <recommendedName>
        <fullName evidence="3">Cofilin</fullName>
    </recommendedName>
    <alternativeName>
        <fullName evidence="5">Actin-depolymerizing factor 1</fullName>
    </alternativeName>
</protein>
<evidence type="ECO:0000259" key="6">
    <source>
        <dbReference type="PROSITE" id="PS51263"/>
    </source>
</evidence>
<comment type="subcellular location">
    <subcellularLocation>
        <location evidence="1">Nucleus matrix</location>
    </subcellularLocation>
</comment>
<evidence type="ECO:0000313" key="8">
    <source>
        <dbReference type="Proteomes" id="UP000091967"/>
    </source>
</evidence>
<dbReference type="SMART" id="SM00102">
    <property type="entry name" value="ADF"/>
    <property type="match status" value="1"/>
</dbReference>
<sequence>MASGVGVSDHCLQEYQGLKLKNTYRYIIYKLNKTVNEIIVDRTSKSEEWDDFLADLPETEPRYAVYDFEFEKDDGTGAGRKIVFVSWTPDSAKVKDKMVYASSKDALRRALVAIGMEIQATEHDEISYETVVAKANRRH</sequence>
<evidence type="ECO:0000256" key="3">
    <source>
        <dbReference type="ARBA" id="ARBA00015630"/>
    </source>
</evidence>
<evidence type="ECO:0000256" key="1">
    <source>
        <dbReference type="ARBA" id="ARBA00004109"/>
    </source>
</evidence>
<dbReference type="Pfam" id="PF00241">
    <property type="entry name" value="Cofilin_ADF"/>
    <property type="match status" value="1"/>
</dbReference>
<keyword evidence="4" id="KW-0009">Actin-binding</keyword>
<dbReference type="CDD" id="cd11286">
    <property type="entry name" value="ADF_cofilin_like"/>
    <property type="match status" value="1"/>
</dbReference>
<comment type="caution">
    <text evidence="7">The sequence shown here is derived from an EMBL/GenBank/DDBJ whole genome shotgun (WGS) entry which is preliminary data.</text>
</comment>
<dbReference type="PROSITE" id="PS51263">
    <property type="entry name" value="ADF_H"/>
    <property type="match status" value="1"/>
</dbReference>
<evidence type="ECO:0000313" key="7">
    <source>
        <dbReference type="EMBL" id="OBS23114.1"/>
    </source>
</evidence>
<dbReference type="GO" id="GO:0030042">
    <property type="term" value="P:actin filament depolymerization"/>
    <property type="evidence" value="ECO:0007669"/>
    <property type="project" value="InterPro"/>
</dbReference>
<dbReference type="GO" id="GO:0016363">
    <property type="term" value="C:nuclear matrix"/>
    <property type="evidence" value="ECO:0007669"/>
    <property type="project" value="UniProtKB-SubCell"/>
</dbReference>
<dbReference type="SUPFAM" id="SSF55753">
    <property type="entry name" value="Actin depolymerizing proteins"/>
    <property type="match status" value="1"/>
</dbReference>
<feature type="domain" description="ADF-H" evidence="6">
    <location>
        <begin position="4"/>
        <end position="136"/>
    </location>
</feature>
<dbReference type="PANTHER" id="PTHR11913">
    <property type="entry name" value="COFILIN-RELATED"/>
    <property type="match status" value="1"/>
</dbReference>
<comment type="similarity">
    <text evidence="2">Belongs to the actin-binding proteins ADF family.</text>
</comment>
<gene>
    <name evidence="7" type="ORF">FPOA_03673</name>
</gene>
<organism evidence="7 8">
    <name type="scientific">Fusarium poae</name>
    <dbReference type="NCBI Taxonomy" id="36050"/>
    <lineage>
        <taxon>Eukaryota</taxon>
        <taxon>Fungi</taxon>
        <taxon>Dikarya</taxon>
        <taxon>Ascomycota</taxon>
        <taxon>Pezizomycotina</taxon>
        <taxon>Sordariomycetes</taxon>
        <taxon>Hypocreomycetidae</taxon>
        <taxon>Hypocreales</taxon>
        <taxon>Nectriaceae</taxon>
        <taxon>Fusarium</taxon>
    </lineage>
</organism>
<dbReference type="GO" id="GO:0015629">
    <property type="term" value="C:actin cytoskeleton"/>
    <property type="evidence" value="ECO:0007669"/>
    <property type="project" value="InterPro"/>
</dbReference>
<accession>A0A1B8ARY5</accession>
<dbReference type="InterPro" id="IPR002108">
    <property type="entry name" value="ADF-H"/>
</dbReference>
<keyword evidence="8" id="KW-1185">Reference proteome</keyword>
<name>A0A1B8ARY5_FUSPO</name>
<dbReference type="OMA" id="ITFYSWS"/>
<dbReference type="EMBL" id="LYXU01000002">
    <property type="protein sequence ID" value="OBS23114.1"/>
    <property type="molecule type" value="Genomic_DNA"/>
</dbReference>
<dbReference type="AlphaFoldDB" id="A0A1B8ARY5"/>
<dbReference type="Proteomes" id="UP000091967">
    <property type="component" value="Unassembled WGS sequence"/>
</dbReference>
<evidence type="ECO:0000256" key="4">
    <source>
        <dbReference type="ARBA" id="ARBA00023203"/>
    </source>
</evidence>
<reference evidence="7 8" key="1">
    <citation type="submission" date="2016-06" db="EMBL/GenBank/DDBJ databases">
        <title>Living apart together: crosstalk between the core and supernumerary genomes in a fungal plant pathogen.</title>
        <authorList>
            <person name="Vanheule A."/>
            <person name="Audenaert K."/>
            <person name="Warris S."/>
            <person name="Van De Geest H."/>
            <person name="Schijlen E."/>
            <person name="Hofte M."/>
            <person name="De Saeger S."/>
            <person name="Haesaert G."/>
            <person name="Waalwijk C."/>
            <person name="Van Der Lee T."/>
        </authorList>
    </citation>
    <scope>NUCLEOTIDE SEQUENCE [LARGE SCALE GENOMIC DNA]</scope>
    <source>
        <strain evidence="7 8">2516</strain>
    </source>
</reference>
<dbReference type="STRING" id="36050.A0A1B8ARY5"/>
<proteinExistence type="inferred from homology"/>
<evidence type="ECO:0000256" key="5">
    <source>
        <dbReference type="ARBA" id="ARBA00032427"/>
    </source>
</evidence>
<dbReference type="Gene3D" id="3.40.20.10">
    <property type="entry name" value="Severin"/>
    <property type="match status" value="1"/>
</dbReference>
<dbReference type="GO" id="GO:0003779">
    <property type="term" value="F:actin binding"/>
    <property type="evidence" value="ECO:0007669"/>
    <property type="project" value="UniProtKB-KW"/>
</dbReference>
<dbReference type="InterPro" id="IPR017904">
    <property type="entry name" value="ADF/Cofilin"/>
</dbReference>
<evidence type="ECO:0000256" key="2">
    <source>
        <dbReference type="ARBA" id="ARBA00006844"/>
    </source>
</evidence>